<evidence type="ECO:0000256" key="3">
    <source>
        <dbReference type="ARBA" id="ARBA00023082"/>
    </source>
</evidence>
<evidence type="ECO:0000259" key="6">
    <source>
        <dbReference type="Pfam" id="PF08281"/>
    </source>
</evidence>
<dbReference type="InterPro" id="IPR013249">
    <property type="entry name" value="RNA_pol_sigma70_r4_t2"/>
</dbReference>
<dbReference type="AlphaFoldDB" id="A0A848H815"/>
<dbReference type="NCBIfam" id="TIGR02937">
    <property type="entry name" value="sigma70-ECF"/>
    <property type="match status" value="1"/>
</dbReference>
<dbReference type="SUPFAM" id="SSF88659">
    <property type="entry name" value="Sigma3 and sigma4 domains of RNA polymerase sigma factors"/>
    <property type="match status" value="1"/>
</dbReference>
<feature type="domain" description="RNA polymerase sigma factor 70 region 4 type 2" evidence="6">
    <location>
        <begin position="135"/>
        <end position="186"/>
    </location>
</feature>
<dbReference type="RefSeq" id="WP_169419727.1">
    <property type="nucleotide sequence ID" value="NZ_JABBFX010000001.1"/>
</dbReference>
<dbReference type="Gene3D" id="1.10.1740.10">
    <property type="match status" value="1"/>
</dbReference>
<dbReference type="PANTHER" id="PTHR43133:SF62">
    <property type="entry name" value="RNA POLYMERASE SIGMA FACTOR SIGZ"/>
    <property type="match status" value="1"/>
</dbReference>
<evidence type="ECO:0000313" key="8">
    <source>
        <dbReference type="Proteomes" id="UP000541185"/>
    </source>
</evidence>
<keyword evidence="3" id="KW-0731">Sigma factor</keyword>
<dbReference type="Pfam" id="PF08281">
    <property type="entry name" value="Sigma70_r4_2"/>
    <property type="match status" value="1"/>
</dbReference>
<dbReference type="Proteomes" id="UP000541185">
    <property type="component" value="Unassembled WGS sequence"/>
</dbReference>
<protein>
    <submittedName>
        <fullName evidence="7">Sigma-70 family RNA polymerase sigma factor</fullName>
    </submittedName>
</protein>
<dbReference type="InterPro" id="IPR007627">
    <property type="entry name" value="RNA_pol_sigma70_r2"/>
</dbReference>
<dbReference type="GO" id="GO:0003677">
    <property type="term" value="F:DNA binding"/>
    <property type="evidence" value="ECO:0007669"/>
    <property type="project" value="InterPro"/>
</dbReference>
<comment type="similarity">
    <text evidence="1">Belongs to the sigma-70 factor family. ECF subfamily.</text>
</comment>
<evidence type="ECO:0000256" key="1">
    <source>
        <dbReference type="ARBA" id="ARBA00010641"/>
    </source>
</evidence>
<dbReference type="PANTHER" id="PTHR43133">
    <property type="entry name" value="RNA POLYMERASE ECF-TYPE SIGMA FACTO"/>
    <property type="match status" value="1"/>
</dbReference>
<dbReference type="SUPFAM" id="SSF88946">
    <property type="entry name" value="Sigma2 domain of RNA polymerase sigma factors"/>
    <property type="match status" value="1"/>
</dbReference>
<evidence type="ECO:0000256" key="4">
    <source>
        <dbReference type="ARBA" id="ARBA00023163"/>
    </source>
</evidence>
<dbReference type="Gene3D" id="1.10.10.10">
    <property type="entry name" value="Winged helix-like DNA-binding domain superfamily/Winged helix DNA-binding domain"/>
    <property type="match status" value="1"/>
</dbReference>
<feature type="domain" description="RNA polymerase sigma-70 region 2" evidence="5">
    <location>
        <begin position="32"/>
        <end position="98"/>
    </location>
</feature>
<reference evidence="7 8" key="1">
    <citation type="submission" date="2020-04" db="EMBL/GenBank/DDBJ databases">
        <title>Ramlibacter sp. G-1-2-2 isolated from soil.</title>
        <authorList>
            <person name="Dahal R.H."/>
        </authorList>
    </citation>
    <scope>NUCLEOTIDE SEQUENCE [LARGE SCALE GENOMIC DNA]</scope>
    <source>
        <strain evidence="7 8">G-1-2-2</strain>
    </source>
</reference>
<name>A0A848H815_9BURK</name>
<keyword evidence="2" id="KW-0805">Transcription regulation</keyword>
<dbReference type="GO" id="GO:0006352">
    <property type="term" value="P:DNA-templated transcription initiation"/>
    <property type="evidence" value="ECO:0007669"/>
    <property type="project" value="InterPro"/>
</dbReference>
<dbReference type="CDD" id="cd06171">
    <property type="entry name" value="Sigma70_r4"/>
    <property type="match status" value="1"/>
</dbReference>
<keyword evidence="8" id="KW-1185">Reference proteome</keyword>
<dbReference type="EMBL" id="JABBFX010000001">
    <property type="protein sequence ID" value="NML45649.1"/>
    <property type="molecule type" value="Genomic_DNA"/>
</dbReference>
<dbReference type="Pfam" id="PF04542">
    <property type="entry name" value="Sigma70_r2"/>
    <property type="match status" value="1"/>
</dbReference>
<dbReference type="InterPro" id="IPR013324">
    <property type="entry name" value="RNA_pol_sigma_r3/r4-like"/>
</dbReference>
<evidence type="ECO:0000313" key="7">
    <source>
        <dbReference type="EMBL" id="NML45649.1"/>
    </source>
</evidence>
<organism evidence="7 8">
    <name type="scientific">Ramlibacter agri</name>
    <dbReference type="NCBI Taxonomy" id="2728837"/>
    <lineage>
        <taxon>Bacteria</taxon>
        <taxon>Pseudomonadati</taxon>
        <taxon>Pseudomonadota</taxon>
        <taxon>Betaproteobacteria</taxon>
        <taxon>Burkholderiales</taxon>
        <taxon>Comamonadaceae</taxon>
        <taxon>Ramlibacter</taxon>
    </lineage>
</organism>
<dbReference type="InterPro" id="IPR039425">
    <property type="entry name" value="RNA_pol_sigma-70-like"/>
</dbReference>
<gene>
    <name evidence="7" type="ORF">HHL11_18010</name>
</gene>
<evidence type="ECO:0000259" key="5">
    <source>
        <dbReference type="Pfam" id="PF04542"/>
    </source>
</evidence>
<accession>A0A848H815</accession>
<dbReference type="InterPro" id="IPR013325">
    <property type="entry name" value="RNA_pol_sigma_r2"/>
</dbReference>
<sequence>MTSLNPDQVLVALLDRVAARQADSETSLRELYDLSASRLFGLAMRIVGRREWAEDVLQEAFLTIWRSAAAYKETLSPPLAWMGMIVRGRALDFLRRRASERADAVQDLDDGIQETVAGEGPGPADATESSEQAFALNECLRKLDARQREVVVLAYLRDLSHSELAQQLKLPLGTVKTWIRRGLEQLRGCMARFA</sequence>
<comment type="caution">
    <text evidence="7">The sequence shown here is derived from an EMBL/GenBank/DDBJ whole genome shotgun (WGS) entry which is preliminary data.</text>
</comment>
<evidence type="ECO:0000256" key="2">
    <source>
        <dbReference type="ARBA" id="ARBA00023015"/>
    </source>
</evidence>
<proteinExistence type="inferred from homology"/>
<dbReference type="InterPro" id="IPR014284">
    <property type="entry name" value="RNA_pol_sigma-70_dom"/>
</dbReference>
<dbReference type="InterPro" id="IPR036388">
    <property type="entry name" value="WH-like_DNA-bd_sf"/>
</dbReference>
<dbReference type="GO" id="GO:0016987">
    <property type="term" value="F:sigma factor activity"/>
    <property type="evidence" value="ECO:0007669"/>
    <property type="project" value="UniProtKB-KW"/>
</dbReference>
<keyword evidence="4" id="KW-0804">Transcription</keyword>